<feature type="region of interest" description="Disordered" evidence="3">
    <location>
        <begin position="28"/>
        <end position="71"/>
    </location>
</feature>
<dbReference type="SMART" id="SM00164">
    <property type="entry name" value="TBC"/>
    <property type="match status" value="1"/>
</dbReference>
<dbReference type="FunFam" id="1.10.8.270:FF:000001">
    <property type="entry name" value="TBC1 domain family member 1"/>
    <property type="match status" value="1"/>
</dbReference>
<evidence type="ECO:0000256" key="3">
    <source>
        <dbReference type="SAM" id="MobiDB-lite"/>
    </source>
</evidence>
<reference evidence="7" key="1">
    <citation type="submission" date="2022-11" db="UniProtKB">
        <authorList>
            <consortium name="WormBaseParasite"/>
        </authorList>
    </citation>
    <scope>IDENTIFICATION</scope>
</reference>
<evidence type="ECO:0000313" key="7">
    <source>
        <dbReference type="WBParaSite" id="Gr19_v10_g14201.t1"/>
    </source>
</evidence>
<feature type="domain" description="PID" evidence="4">
    <location>
        <begin position="147"/>
        <end position="189"/>
    </location>
</feature>
<dbReference type="Gene3D" id="1.10.472.80">
    <property type="entry name" value="Ypt/Rab-GAP domain of gyp1p, domain 3"/>
    <property type="match status" value="1"/>
</dbReference>
<dbReference type="Gene3D" id="1.10.8.270">
    <property type="entry name" value="putative rabgap domain of human tbc1 domain family member 14 like domains"/>
    <property type="match status" value="1"/>
</dbReference>
<evidence type="ECO:0000256" key="1">
    <source>
        <dbReference type="ARBA" id="ARBA00022468"/>
    </source>
</evidence>
<dbReference type="GO" id="GO:0031267">
    <property type="term" value="F:small GTPase binding"/>
    <property type="evidence" value="ECO:0007669"/>
    <property type="project" value="TreeGrafter"/>
</dbReference>
<dbReference type="WBParaSite" id="Gr19_v10_g14201.t1">
    <property type="protein sequence ID" value="Gr19_v10_g14201.t1"/>
    <property type="gene ID" value="Gr19_v10_g14201"/>
</dbReference>
<dbReference type="Gene3D" id="2.30.29.30">
    <property type="entry name" value="Pleckstrin-homology domain (PH domain)/Phosphotyrosine-binding domain (PTB)"/>
    <property type="match status" value="1"/>
</dbReference>
<dbReference type="SMART" id="SM00462">
    <property type="entry name" value="PTB"/>
    <property type="match status" value="1"/>
</dbReference>
<dbReference type="InterPro" id="IPR000195">
    <property type="entry name" value="Rab-GAP-TBC_dom"/>
</dbReference>
<keyword evidence="1" id="KW-0343">GTPase activation</keyword>
<name>A0A914H4Y3_GLORO</name>
<feature type="compositionally biased region" description="Polar residues" evidence="3">
    <location>
        <begin position="995"/>
        <end position="1007"/>
    </location>
</feature>
<dbReference type="Proteomes" id="UP000887572">
    <property type="component" value="Unplaced"/>
</dbReference>
<dbReference type="InterPro" id="IPR011993">
    <property type="entry name" value="PH-like_dom_sf"/>
</dbReference>
<keyword evidence="2" id="KW-0175">Coiled coil</keyword>
<dbReference type="InterPro" id="IPR050302">
    <property type="entry name" value="Rab_GAP_TBC_domain"/>
</dbReference>
<dbReference type="PROSITE" id="PS01179">
    <property type="entry name" value="PID"/>
    <property type="match status" value="1"/>
</dbReference>
<dbReference type="Pfam" id="PF00566">
    <property type="entry name" value="RabGAP-TBC"/>
    <property type="match status" value="1"/>
</dbReference>
<evidence type="ECO:0000313" key="6">
    <source>
        <dbReference type="Proteomes" id="UP000887572"/>
    </source>
</evidence>
<dbReference type="InterPro" id="IPR035969">
    <property type="entry name" value="Rab-GAP_TBC_sf"/>
</dbReference>
<sequence length="1121" mass="127709">MAIAPERRRRRDSSPIRSAINTFLADPSRRSLNSMLSSSPQPTTPRPISQSNEQLCDNGTARPLNLSNSNKKLDGTETIIERLSYLGCSKMDDPTSESEMLGIVSTMNAEKAHDAVSVTLVIPNGPTGIVRLLESGKQCPAEICSFPIQRIRFCARGRPETSERGCFALSFTQLAGKNATLHQCHVFRCQLPEETVRALFCFAQAFNRQQSGSIASKPPSPSTPIQFRLPPSTAEECDTAEELFEFETLIEIKERDARKDQEHGFSVCPMERNCFKMRRDREKRVVIMLRQTAGPRHLRVKKCFGLLLAAGRNLRQSDMHLLELKNAGEGQQNPYVFIAEACWNPCNQNFEVLNTETPRDTRVFMTIAIDVILDTLSESIRFNVECKARIFQQFERFWSAPHRALSERYTLLVQKMHMDEQASTSSADSGIFVQQNQQIQSGMAPDKNACKVLRFESATERERLMNREKSPSSRVMPTQLIHPADDDESDSDEPLLSGSGEVSRECSKDRLAEWRQLVDQWKKEPDKRPPGLNALIYDGCPDVLRGEVWPLLARVDSDSSDLIQTYQMNLEKECPQDAVILRDIHRTFPAHEYYKESNELGQKSLYRISKAYSLYDEEVGYCQGLSFLAASLLLHMPEEHAFCVLVRIMFDYGLRELFKTGFDALHLRFHQLQRLVEDYVHELFSHFYQTGVETHMYASQWFLTLFTAKFPLQMVFFIVDLFLTEGINTIFHISLALLQDSKKELLQSDFEGVLKFFRVNLPRKYRTEANAKDLIHSAVMLKISHKRLAKYEKEWHEMKRREIESQDPLERLERENCRLKEQIMRLERENDDLAHELVTSKIELRHKLDTTEDQLETAVSQMAKKNRECEEVAERERQLREQSEQVKQRCRQEVARLEEELQRAQGVNAEYKRICTELGLTVDEQKRKLNEQRKSVKIRTASCECCAEALNELWADSPAPSSSSSTNGGAGGASPLPTRRPASAMANNGRGGSEHSGTNSPIQNGSRSSALHVMELVERLEEKEQHIRQVELELAQTKLALVESQCQNQDLTHQMSTSMHHQLQNNGVDHSATDTRPAWLKKTLSSIKEAQSALSSSASSHQRTASNASVASTYTDHPPTK</sequence>
<dbReference type="PANTHER" id="PTHR47219:SF9">
    <property type="entry name" value="GTPASE ACTIVATING PROTEIN AND CENTROSOME-ASSOCIATED, ISOFORM B"/>
    <property type="match status" value="1"/>
</dbReference>
<dbReference type="Gene3D" id="1.10.10.750">
    <property type="entry name" value="Ypt/Rab-GAP domain of gyp1p, domain 1"/>
    <property type="match status" value="1"/>
</dbReference>
<dbReference type="AlphaFoldDB" id="A0A914H4Y3"/>
<feature type="domain" description="Rab-GAP TBC" evidence="5">
    <location>
        <begin position="539"/>
        <end position="726"/>
    </location>
</feature>
<dbReference type="PANTHER" id="PTHR47219">
    <property type="entry name" value="RAB GTPASE-ACTIVATING PROTEIN 1-LIKE"/>
    <property type="match status" value="1"/>
</dbReference>
<dbReference type="PROSITE" id="PS50086">
    <property type="entry name" value="TBC_RABGAP"/>
    <property type="match status" value="1"/>
</dbReference>
<feature type="compositionally biased region" description="Low complexity" evidence="3">
    <location>
        <begin position="957"/>
        <end position="967"/>
    </location>
</feature>
<evidence type="ECO:0000259" key="5">
    <source>
        <dbReference type="PROSITE" id="PS50086"/>
    </source>
</evidence>
<feature type="compositionally biased region" description="Polar residues" evidence="3">
    <location>
        <begin position="46"/>
        <end position="57"/>
    </location>
</feature>
<dbReference type="SUPFAM" id="SSF47923">
    <property type="entry name" value="Ypt/Rab-GAP domain of gyp1p"/>
    <property type="match status" value="2"/>
</dbReference>
<dbReference type="InterPro" id="IPR022164">
    <property type="entry name" value="Kinesin-like"/>
</dbReference>
<dbReference type="InterPro" id="IPR006020">
    <property type="entry name" value="PTB/PI_dom"/>
</dbReference>
<dbReference type="GO" id="GO:0005096">
    <property type="term" value="F:GTPase activator activity"/>
    <property type="evidence" value="ECO:0007669"/>
    <property type="project" value="UniProtKB-KW"/>
</dbReference>
<feature type="coiled-coil region" evidence="2">
    <location>
        <begin position="1013"/>
        <end position="1040"/>
    </location>
</feature>
<feature type="region of interest" description="Disordered" evidence="3">
    <location>
        <begin position="1086"/>
        <end position="1121"/>
    </location>
</feature>
<dbReference type="SUPFAM" id="SSF50729">
    <property type="entry name" value="PH domain-like"/>
    <property type="match status" value="1"/>
</dbReference>
<dbReference type="Pfam" id="PF12473">
    <property type="entry name" value="DUF3694"/>
    <property type="match status" value="1"/>
</dbReference>
<dbReference type="FunFam" id="1.10.472.80:FF:000007">
    <property type="entry name" value="Rab GTPase-activating protein 1 isoform X1"/>
    <property type="match status" value="1"/>
</dbReference>
<proteinExistence type="predicted"/>
<protein>
    <submittedName>
        <fullName evidence="7">Rab-GAP TBC domain-containing protein</fullName>
    </submittedName>
</protein>
<feature type="region of interest" description="Disordered" evidence="3">
    <location>
        <begin position="461"/>
        <end position="504"/>
    </location>
</feature>
<evidence type="ECO:0000259" key="4">
    <source>
        <dbReference type="PROSITE" id="PS01179"/>
    </source>
</evidence>
<organism evidence="6 7">
    <name type="scientific">Globodera rostochiensis</name>
    <name type="common">Golden nematode worm</name>
    <name type="synonym">Heterodera rostochiensis</name>
    <dbReference type="NCBI Taxonomy" id="31243"/>
    <lineage>
        <taxon>Eukaryota</taxon>
        <taxon>Metazoa</taxon>
        <taxon>Ecdysozoa</taxon>
        <taxon>Nematoda</taxon>
        <taxon>Chromadorea</taxon>
        <taxon>Rhabditida</taxon>
        <taxon>Tylenchina</taxon>
        <taxon>Tylenchomorpha</taxon>
        <taxon>Tylenchoidea</taxon>
        <taxon>Heteroderidae</taxon>
        <taxon>Heteroderinae</taxon>
        <taxon>Globodera</taxon>
    </lineage>
</organism>
<feature type="region of interest" description="Disordered" evidence="3">
    <location>
        <begin position="957"/>
        <end position="1007"/>
    </location>
</feature>
<feature type="coiled-coil region" evidence="2">
    <location>
        <begin position="809"/>
        <end position="914"/>
    </location>
</feature>
<accession>A0A914H4Y3</accession>
<evidence type="ECO:0000256" key="2">
    <source>
        <dbReference type="SAM" id="Coils"/>
    </source>
</evidence>
<feature type="compositionally biased region" description="Basic and acidic residues" evidence="3">
    <location>
        <begin position="461"/>
        <end position="471"/>
    </location>
</feature>
<keyword evidence="6" id="KW-1185">Reference proteome</keyword>
<dbReference type="Pfam" id="PF00640">
    <property type="entry name" value="PID"/>
    <property type="match status" value="1"/>
</dbReference>
<feature type="compositionally biased region" description="Low complexity" evidence="3">
    <location>
        <begin position="30"/>
        <end position="39"/>
    </location>
</feature>
<feature type="compositionally biased region" description="Low complexity" evidence="3">
    <location>
        <begin position="1090"/>
        <end position="1106"/>
    </location>
</feature>